<feature type="region of interest" description="Disordered" evidence="1">
    <location>
        <begin position="1"/>
        <end position="29"/>
    </location>
</feature>
<proteinExistence type="predicted"/>
<comment type="caution">
    <text evidence="3">The sequence shown here is derived from an EMBL/GenBank/DDBJ whole genome shotgun (WGS) entry which is preliminary data.</text>
</comment>
<evidence type="ECO:0000256" key="2">
    <source>
        <dbReference type="SAM" id="Phobius"/>
    </source>
</evidence>
<keyword evidence="4" id="KW-1185">Reference proteome</keyword>
<dbReference type="EMBL" id="BAAAYR010000001">
    <property type="protein sequence ID" value="GAA3557973.1"/>
    <property type="molecule type" value="Genomic_DNA"/>
</dbReference>
<keyword evidence="2" id="KW-0472">Membrane</keyword>
<feature type="region of interest" description="Disordered" evidence="1">
    <location>
        <begin position="252"/>
        <end position="332"/>
    </location>
</feature>
<evidence type="ECO:0000256" key="1">
    <source>
        <dbReference type="SAM" id="MobiDB-lite"/>
    </source>
</evidence>
<reference evidence="4" key="1">
    <citation type="journal article" date="2019" name="Int. J. Syst. Evol. Microbiol.">
        <title>The Global Catalogue of Microorganisms (GCM) 10K type strain sequencing project: providing services to taxonomists for standard genome sequencing and annotation.</title>
        <authorList>
            <consortium name="The Broad Institute Genomics Platform"/>
            <consortium name="The Broad Institute Genome Sequencing Center for Infectious Disease"/>
            <person name="Wu L."/>
            <person name="Ma J."/>
        </authorList>
    </citation>
    <scope>NUCLEOTIDE SEQUENCE [LARGE SCALE GENOMIC DNA]</scope>
    <source>
        <strain evidence="4">JCM 16540</strain>
    </source>
</reference>
<keyword evidence="2" id="KW-1133">Transmembrane helix</keyword>
<feature type="compositionally biased region" description="Pro residues" evidence="1">
    <location>
        <begin position="252"/>
        <end position="269"/>
    </location>
</feature>
<protein>
    <submittedName>
        <fullName evidence="3">Uncharacterized protein</fullName>
    </submittedName>
</protein>
<evidence type="ECO:0000313" key="3">
    <source>
        <dbReference type="EMBL" id="GAA3557973.1"/>
    </source>
</evidence>
<keyword evidence="2" id="KW-0812">Transmembrane</keyword>
<gene>
    <name evidence="3" type="ORF">GCM10022197_11590</name>
</gene>
<name>A0ABP6WXL7_9ACTN</name>
<feature type="transmembrane region" description="Helical" evidence="2">
    <location>
        <begin position="226"/>
        <end position="247"/>
    </location>
</feature>
<evidence type="ECO:0000313" key="4">
    <source>
        <dbReference type="Proteomes" id="UP001500767"/>
    </source>
</evidence>
<organism evidence="3 4">
    <name type="scientific">Microlunatus spumicola</name>
    <dbReference type="NCBI Taxonomy" id="81499"/>
    <lineage>
        <taxon>Bacteria</taxon>
        <taxon>Bacillati</taxon>
        <taxon>Actinomycetota</taxon>
        <taxon>Actinomycetes</taxon>
        <taxon>Propionibacteriales</taxon>
        <taxon>Propionibacteriaceae</taxon>
        <taxon>Microlunatus</taxon>
    </lineage>
</organism>
<accession>A0ABP6WXL7</accession>
<sequence length="332" mass="33707">MSSPYYGPWTPGDPSGAPQPGPAAPPNAEAMREFDAVDPATLPDVVPVSPLLPDDPPKVGGYWLDARLHASAAGTAFTAHAADGPDGAPAMVLLLSEGAAADAAARDRLAGEVNDMHIDTVLARGGQGQDTGRLGRRFVAPDVPVAPDARPDAPWVALAYDGSPAAAAEAQRVLDSVELAALEPLGRPTGPDYQLPWIDRVRPGVARLWPLPWPGRYDRAGWRTILVSWLLMLLLAALAVLIAILIFQNQPPQSPPPPADGTGSPPPASSSPSPQSGSPSPQSGSPSGSPSPSGSGSPSPSQSGTESGSPSPGGPSPDDSGAPGSPTPPSRL</sequence>
<feature type="compositionally biased region" description="Low complexity" evidence="1">
    <location>
        <begin position="270"/>
        <end position="324"/>
    </location>
</feature>
<dbReference type="Proteomes" id="UP001500767">
    <property type="component" value="Unassembled WGS sequence"/>
</dbReference>